<organism evidence="1 2">
    <name type="scientific">Nelumbo nucifera</name>
    <name type="common">Sacred lotus</name>
    <dbReference type="NCBI Taxonomy" id="4432"/>
    <lineage>
        <taxon>Eukaryota</taxon>
        <taxon>Viridiplantae</taxon>
        <taxon>Streptophyta</taxon>
        <taxon>Embryophyta</taxon>
        <taxon>Tracheophyta</taxon>
        <taxon>Spermatophyta</taxon>
        <taxon>Magnoliopsida</taxon>
        <taxon>Proteales</taxon>
        <taxon>Nelumbonaceae</taxon>
        <taxon>Nelumbo</taxon>
    </lineage>
</organism>
<keyword evidence="2" id="KW-1185">Reference proteome</keyword>
<accession>A0A822YET0</accession>
<evidence type="ECO:0000313" key="2">
    <source>
        <dbReference type="Proteomes" id="UP000607653"/>
    </source>
</evidence>
<reference evidence="1 2" key="1">
    <citation type="journal article" date="2020" name="Mol. Biol. Evol.">
        <title>Distinct Expression and Methylation Patterns for Genes with Different Fates following a Single Whole-Genome Duplication in Flowering Plants.</title>
        <authorList>
            <person name="Shi T."/>
            <person name="Rahmani R.S."/>
            <person name="Gugger P.F."/>
            <person name="Wang M."/>
            <person name="Li H."/>
            <person name="Zhang Y."/>
            <person name="Li Z."/>
            <person name="Wang Q."/>
            <person name="Van de Peer Y."/>
            <person name="Marchal K."/>
            <person name="Chen J."/>
        </authorList>
    </citation>
    <scope>NUCLEOTIDE SEQUENCE [LARGE SCALE GENOMIC DNA]</scope>
    <source>
        <tissue evidence="1">Leaf</tissue>
    </source>
</reference>
<protein>
    <submittedName>
        <fullName evidence="1">Uncharacterized protein</fullName>
    </submittedName>
</protein>
<comment type="caution">
    <text evidence="1">The sequence shown here is derived from an EMBL/GenBank/DDBJ whole genome shotgun (WGS) entry which is preliminary data.</text>
</comment>
<name>A0A822YET0_NELNU</name>
<sequence>MERGVVRTQGIEDDKFGLWGISRCCRRKRTTMNNAPFSADWWRGERHHRPYSVLRSGRWTIEILGISFEPTENSKTRDLRSKKKKS</sequence>
<proteinExistence type="predicted"/>
<dbReference type="AlphaFoldDB" id="A0A822YET0"/>
<dbReference type="EMBL" id="DUZY01000003">
    <property type="protein sequence ID" value="DAD32674.1"/>
    <property type="molecule type" value="Genomic_DNA"/>
</dbReference>
<dbReference type="Proteomes" id="UP000607653">
    <property type="component" value="Unassembled WGS sequence"/>
</dbReference>
<evidence type="ECO:0000313" key="1">
    <source>
        <dbReference type="EMBL" id="DAD32674.1"/>
    </source>
</evidence>
<gene>
    <name evidence="1" type="ORF">HUJ06_011525</name>
</gene>